<proteinExistence type="predicted"/>
<reference evidence="2 3" key="1">
    <citation type="submission" date="2020-05" db="EMBL/GenBank/DDBJ databases">
        <title>Ceratocystis lukuohia genome.</title>
        <authorList>
            <person name="Harrington T.C."/>
            <person name="Kim K."/>
            <person name="Mayers C.G."/>
        </authorList>
    </citation>
    <scope>NUCLEOTIDE SEQUENCE [LARGE SCALE GENOMIC DNA]</scope>
    <source>
        <strain evidence="2 3">C4212</strain>
    </source>
</reference>
<feature type="region of interest" description="Disordered" evidence="1">
    <location>
        <begin position="81"/>
        <end position="346"/>
    </location>
</feature>
<evidence type="ECO:0000313" key="2">
    <source>
        <dbReference type="EMBL" id="KAL2888020.1"/>
    </source>
</evidence>
<dbReference type="PANTHER" id="PTHR40132">
    <property type="entry name" value="PRE-MRNA-SPLICING FACTOR 38B"/>
    <property type="match status" value="1"/>
</dbReference>
<protein>
    <submittedName>
        <fullName evidence="2">Pre-mRNA-splicing factor 38B</fullName>
    </submittedName>
</protein>
<feature type="compositionally biased region" description="Low complexity" evidence="1">
    <location>
        <begin position="253"/>
        <end position="263"/>
    </location>
</feature>
<name>A0ABR4MIE4_9PEZI</name>
<dbReference type="EMBL" id="JABSNW010000004">
    <property type="protein sequence ID" value="KAL2888020.1"/>
    <property type="molecule type" value="Genomic_DNA"/>
</dbReference>
<dbReference type="RefSeq" id="XP_070859200.1">
    <property type="nucleotide sequence ID" value="XM_071002843.1"/>
</dbReference>
<evidence type="ECO:0000313" key="3">
    <source>
        <dbReference type="Proteomes" id="UP001610728"/>
    </source>
</evidence>
<sequence>MSKTPSNSNRLLLSDDYIAELLVQDAADYALRYSAHGLDALKTEKSSSSQPKPNTRFLRNIIKATDSHNAALLAKEAAESRAHLHRLDSPSDDSRHRSSPKSRDVCRRQFSEINAILGNQGTSRSAKNMESSRSSRSDSKSIDNKQKDPESASDCNKRSRSRDKRRDHDRGIKDIQESQKRRRYRSLSPERDQGRGRQCGSDDKIRRDHRTRKDKDHRSPHRSSGHSRSHRHRGDAENPPSRSSQRRRRSSSRSKSPQSSSRSRQSRRQRSPMSRPSNSSATYSKPMEEPANGSSEDDSEDDYGPLPQSSAKLQSRPRGRGAISEASGIDSRFAADYNPRTDTSSDVRINTQTLAKTAAATTTPETDIWAQATNLYRERQKMRVLQETHEAEMIASVKWKKHGEKREWDVGKDKEQEQE</sequence>
<feature type="compositionally biased region" description="Basic residues" evidence="1">
    <location>
        <begin position="218"/>
        <end position="233"/>
    </location>
</feature>
<accession>A0ABR4MIE4</accession>
<evidence type="ECO:0000256" key="1">
    <source>
        <dbReference type="SAM" id="MobiDB-lite"/>
    </source>
</evidence>
<organism evidence="2 3">
    <name type="scientific">Ceratocystis lukuohia</name>
    <dbReference type="NCBI Taxonomy" id="2019550"/>
    <lineage>
        <taxon>Eukaryota</taxon>
        <taxon>Fungi</taxon>
        <taxon>Dikarya</taxon>
        <taxon>Ascomycota</taxon>
        <taxon>Pezizomycotina</taxon>
        <taxon>Sordariomycetes</taxon>
        <taxon>Hypocreomycetidae</taxon>
        <taxon>Microascales</taxon>
        <taxon>Ceratocystidaceae</taxon>
        <taxon>Ceratocystis</taxon>
    </lineage>
</organism>
<dbReference type="PANTHER" id="PTHR40132:SF1">
    <property type="entry name" value="PRE-MRNA-SPLICING FACTOR 38B"/>
    <property type="match status" value="1"/>
</dbReference>
<gene>
    <name evidence="2" type="ORF">HOO65_040357</name>
</gene>
<keyword evidence="3" id="KW-1185">Reference proteome</keyword>
<dbReference type="GeneID" id="98118133"/>
<feature type="compositionally biased region" description="Basic and acidic residues" evidence="1">
    <location>
        <begin position="133"/>
        <end position="150"/>
    </location>
</feature>
<feature type="compositionally biased region" description="Basic and acidic residues" evidence="1">
    <location>
        <begin position="164"/>
        <end position="179"/>
    </location>
</feature>
<feature type="compositionally biased region" description="Low complexity" evidence="1">
    <location>
        <begin position="123"/>
        <end position="132"/>
    </location>
</feature>
<dbReference type="Proteomes" id="UP001610728">
    <property type="component" value="Unassembled WGS sequence"/>
</dbReference>
<feature type="compositionally biased region" description="Low complexity" evidence="1">
    <location>
        <begin position="271"/>
        <end position="280"/>
    </location>
</feature>
<feature type="compositionally biased region" description="Basic and acidic residues" evidence="1">
    <location>
        <begin position="188"/>
        <end position="217"/>
    </location>
</feature>
<feature type="compositionally biased region" description="Basic and acidic residues" evidence="1">
    <location>
        <begin position="81"/>
        <end position="110"/>
    </location>
</feature>
<comment type="caution">
    <text evidence="2">The sequence shown here is derived from an EMBL/GenBank/DDBJ whole genome shotgun (WGS) entry which is preliminary data.</text>
</comment>